<dbReference type="InterPro" id="IPR005846">
    <property type="entry name" value="A-D-PHexomutase_a/b/a-III"/>
</dbReference>
<evidence type="ECO:0000256" key="6">
    <source>
        <dbReference type="ARBA" id="ARBA00023235"/>
    </source>
</evidence>
<dbReference type="EMBL" id="MFJK01000017">
    <property type="protein sequence ID" value="OGG17723.1"/>
    <property type="molecule type" value="Genomic_DNA"/>
</dbReference>
<comment type="cofactor">
    <cofactor evidence="1">
        <name>Mg(2+)</name>
        <dbReference type="ChEBI" id="CHEBI:18420"/>
    </cofactor>
</comment>
<dbReference type="InterPro" id="IPR016055">
    <property type="entry name" value="A-D-PHexomutase_a/b/a-I/II/III"/>
</dbReference>
<dbReference type="InterPro" id="IPR005845">
    <property type="entry name" value="A-D-PHexomutase_a/b/a-II"/>
</dbReference>
<comment type="similarity">
    <text evidence="2">Belongs to the phosphohexose mutase family.</text>
</comment>
<feature type="domain" description="Alpha-D-phosphohexomutase alpha/beta/alpha" evidence="8">
    <location>
        <begin position="5"/>
        <end position="134"/>
    </location>
</feature>
<dbReference type="Proteomes" id="UP000177871">
    <property type="component" value="Unassembled WGS sequence"/>
</dbReference>
<name>A0A1F5ZZD3_9BACT</name>
<evidence type="ECO:0000259" key="8">
    <source>
        <dbReference type="Pfam" id="PF02878"/>
    </source>
</evidence>
<dbReference type="SUPFAM" id="SSF55957">
    <property type="entry name" value="Phosphoglucomutase, C-terminal domain"/>
    <property type="match status" value="1"/>
</dbReference>
<dbReference type="GO" id="GO:0005975">
    <property type="term" value="P:carbohydrate metabolic process"/>
    <property type="evidence" value="ECO:0007669"/>
    <property type="project" value="InterPro"/>
</dbReference>
<dbReference type="SUPFAM" id="SSF53738">
    <property type="entry name" value="Phosphoglucomutase, first 3 domains"/>
    <property type="match status" value="3"/>
</dbReference>
<dbReference type="InterPro" id="IPR036900">
    <property type="entry name" value="A-D-PHexomutase_C_sf"/>
</dbReference>
<dbReference type="GO" id="GO:0016868">
    <property type="term" value="F:intramolecular phosphotransferase activity"/>
    <property type="evidence" value="ECO:0007669"/>
    <property type="project" value="InterPro"/>
</dbReference>
<dbReference type="InterPro" id="IPR005844">
    <property type="entry name" value="A-D-PHexomutase_a/b/a-I"/>
</dbReference>
<dbReference type="InterPro" id="IPR005843">
    <property type="entry name" value="A-D-PHexomutase_C"/>
</dbReference>
<gene>
    <name evidence="11" type="ORF">A2721_00580</name>
</gene>
<evidence type="ECO:0000313" key="11">
    <source>
        <dbReference type="EMBL" id="OGG17723.1"/>
    </source>
</evidence>
<sequence>MNLDRAFKLYDIRGPYPEVVDERLAFILGRGLSIFKQSHRVLIASDIRHSSPSLKRFLAAGFAASNVSVFDLAEVPTPQFYYSVASSNFDLGVMITASHTGEEENGFKPVTKNGLPFDEGEIMALKETLKTLTKEKAVVATSRPERLNTTATYLQAITAQLSNKSFKSRVVLDMTKSSVASVVPGLFHSLKIDYHLVKSDHQGNPLLPENRRDLEKEVRLQKADLGIMWDTDGDRVAFIDRFGTLIPMSFILGFLAQSALKLNRGKKIAVDVRAGLVVRDLVTRAGGELLIVPAWHQNLQFAMLSDPEIIFAGETTGHFLYRDFYKIDDGLLAALLFLRAFEDDGIEDQVNSLKKKYFELPEKNFACSDQIAPNVLQKLTGYYRLKGESVSLKDGLTVFGSNWRFNLRQSATEPFLRLNFESRSDSQASTIINTIQSQIDAAQKSLTHE</sequence>
<reference evidence="11 12" key="1">
    <citation type="journal article" date="2016" name="Nat. Commun.">
        <title>Thousands of microbial genomes shed light on interconnected biogeochemical processes in an aquifer system.</title>
        <authorList>
            <person name="Anantharaman K."/>
            <person name="Brown C.T."/>
            <person name="Hug L.A."/>
            <person name="Sharon I."/>
            <person name="Castelle C.J."/>
            <person name="Probst A.J."/>
            <person name="Thomas B.C."/>
            <person name="Singh A."/>
            <person name="Wilkins M.J."/>
            <person name="Karaoz U."/>
            <person name="Brodie E.L."/>
            <person name="Williams K.H."/>
            <person name="Hubbard S.S."/>
            <person name="Banfield J.F."/>
        </authorList>
    </citation>
    <scope>NUCLEOTIDE SEQUENCE [LARGE SCALE GENOMIC DNA]</scope>
</reference>
<evidence type="ECO:0008006" key="13">
    <source>
        <dbReference type="Google" id="ProtNLM"/>
    </source>
</evidence>
<organism evidence="11 12">
    <name type="scientific">Candidatus Gottesmanbacteria bacterium RIFCSPHIGHO2_01_FULL_47_48</name>
    <dbReference type="NCBI Taxonomy" id="1798381"/>
    <lineage>
        <taxon>Bacteria</taxon>
        <taxon>Candidatus Gottesmaniibacteriota</taxon>
    </lineage>
</organism>
<evidence type="ECO:0000259" key="9">
    <source>
        <dbReference type="Pfam" id="PF02879"/>
    </source>
</evidence>
<feature type="domain" description="Alpha-D-phosphohexomutase alpha/beta/alpha" evidence="9">
    <location>
        <begin position="152"/>
        <end position="241"/>
    </location>
</feature>
<evidence type="ECO:0000313" key="12">
    <source>
        <dbReference type="Proteomes" id="UP000177871"/>
    </source>
</evidence>
<dbReference type="AlphaFoldDB" id="A0A1F5ZZD3"/>
<keyword evidence="5" id="KW-0460">Magnesium</keyword>
<dbReference type="PANTHER" id="PTHR43771">
    <property type="entry name" value="PHOSPHOMANNOMUTASE"/>
    <property type="match status" value="1"/>
</dbReference>
<protein>
    <recommendedName>
        <fullName evidence="13">Phosphomannomutase</fullName>
    </recommendedName>
</protein>
<feature type="domain" description="Alpha-D-phosphohexomutase alpha/beta/alpha" evidence="10">
    <location>
        <begin position="251"/>
        <end position="345"/>
    </location>
</feature>
<dbReference type="GO" id="GO:0046872">
    <property type="term" value="F:metal ion binding"/>
    <property type="evidence" value="ECO:0007669"/>
    <property type="project" value="UniProtKB-KW"/>
</dbReference>
<accession>A0A1F5ZZD3</accession>
<dbReference type="Pfam" id="PF02880">
    <property type="entry name" value="PGM_PMM_III"/>
    <property type="match status" value="1"/>
</dbReference>
<comment type="caution">
    <text evidence="11">The sequence shown here is derived from an EMBL/GenBank/DDBJ whole genome shotgun (WGS) entry which is preliminary data.</text>
</comment>
<evidence type="ECO:0000256" key="4">
    <source>
        <dbReference type="ARBA" id="ARBA00022723"/>
    </source>
</evidence>
<proteinExistence type="inferred from homology"/>
<dbReference type="Gene3D" id="3.30.310.50">
    <property type="entry name" value="Alpha-D-phosphohexomutase, C-terminal domain"/>
    <property type="match status" value="1"/>
</dbReference>
<dbReference type="Gene3D" id="3.40.120.10">
    <property type="entry name" value="Alpha-D-Glucose-1,6-Bisphosphate, subunit A, domain 3"/>
    <property type="match status" value="3"/>
</dbReference>
<dbReference type="Pfam" id="PF02879">
    <property type="entry name" value="PGM_PMM_II"/>
    <property type="match status" value="1"/>
</dbReference>
<dbReference type="Pfam" id="PF02878">
    <property type="entry name" value="PGM_PMM_I"/>
    <property type="match status" value="1"/>
</dbReference>
<dbReference type="PANTHER" id="PTHR43771:SF1">
    <property type="entry name" value="PHOSPHOMANNOMUTASE"/>
    <property type="match status" value="1"/>
</dbReference>
<evidence type="ECO:0000259" key="7">
    <source>
        <dbReference type="Pfam" id="PF00408"/>
    </source>
</evidence>
<evidence type="ECO:0000256" key="3">
    <source>
        <dbReference type="ARBA" id="ARBA00022553"/>
    </source>
</evidence>
<keyword evidence="4" id="KW-0479">Metal-binding</keyword>
<evidence type="ECO:0000256" key="1">
    <source>
        <dbReference type="ARBA" id="ARBA00001946"/>
    </source>
</evidence>
<evidence type="ECO:0000256" key="5">
    <source>
        <dbReference type="ARBA" id="ARBA00022842"/>
    </source>
</evidence>
<evidence type="ECO:0000256" key="2">
    <source>
        <dbReference type="ARBA" id="ARBA00010231"/>
    </source>
</evidence>
<evidence type="ECO:0000259" key="10">
    <source>
        <dbReference type="Pfam" id="PF02880"/>
    </source>
</evidence>
<keyword evidence="6" id="KW-0413">Isomerase</keyword>
<feature type="domain" description="Alpha-D-phosphohexomutase C-terminal" evidence="7">
    <location>
        <begin position="364"/>
        <end position="431"/>
    </location>
</feature>
<dbReference type="STRING" id="1798381.A2721_00580"/>
<dbReference type="Pfam" id="PF00408">
    <property type="entry name" value="PGM_PMM_IV"/>
    <property type="match status" value="1"/>
</dbReference>
<keyword evidence="3" id="KW-0597">Phosphoprotein</keyword>